<proteinExistence type="predicted"/>
<evidence type="ECO:0000256" key="1">
    <source>
        <dbReference type="SAM" id="MobiDB-lite"/>
    </source>
</evidence>
<organism evidence="2 3">
    <name type="scientific">Durusdinium trenchii</name>
    <dbReference type="NCBI Taxonomy" id="1381693"/>
    <lineage>
        <taxon>Eukaryota</taxon>
        <taxon>Sar</taxon>
        <taxon>Alveolata</taxon>
        <taxon>Dinophyceae</taxon>
        <taxon>Suessiales</taxon>
        <taxon>Symbiodiniaceae</taxon>
        <taxon>Durusdinium</taxon>
    </lineage>
</organism>
<comment type="caution">
    <text evidence="2">The sequence shown here is derived from an EMBL/GenBank/DDBJ whole genome shotgun (WGS) entry which is preliminary data.</text>
</comment>
<keyword evidence="3" id="KW-1185">Reference proteome</keyword>
<evidence type="ECO:0000313" key="3">
    <source>
        <dbReference type="Proteomes" id="UP001642464"/>
    </source>
</evidence>
<feature type="compositionally biased region" description="Low complexity" evidence="1">
    <location>
        <begin position="111"/>
        <end position="123"/>
    </location>
</feature>
<name>A0ABP0SLA8_9DINO</name>
<feature type="region of interest" description="Disordered" evidence="1">
    <location>
        <begin position="98"/>
        <end position="123"/>
    </location>
</feature>
<feature type="compositionally biased region" description="Acidic residues" evidence="1">
    <location>
        <begin position="101"/>
        <end position="110"/>
    </location>
</feature>
<gene>
    <name evidence="2" type="ORF">SCF082_LOCUS52420</name>
</gene>
<dbReference type="Proteomes" id="UP001642464">
    <property type="component" value="Unassembled WGS sequence"/>
</dbReference>
<feature type="region of interest" description="Disordered" evidence="1">
    <location>
        <begin position="228"/>
        <end position="266"/>
    </location>
</feature>
<reference evidence="2 3" key="1">
    <citation type="submission" date="2024-02" db="EMBL/GenBank/DDBJ databases">
        <authorList>
            <person name="Chen Y."/>
            <person name="Shah S."/>
            <person name="Dougan E. K."/>
            <person name="Thang M."/>
            <person name="Chan C."/>
        </authorList>
    </citation>
    <scope>NUCLEOTIDE SEQUENCE [LARGE SCALE GENOMIC DNA]</scope>
</reference>
<feature type="compositionally biased region" description="Low complexity" evidence="1">
    <location>
        <begin position="240"/>
        <end position="252"/>
    </location>
</feature>
<accession>A0ABP0SLA8</accession>
<dbReference type="EMBL" id="CAXAMM010044095">
    <property type="protein sequence ID" value="CAK9113071.1"/>
    <property type="molecule type" value="Genomic_DNA"/>
</dbReference>
<evidence type="ECO:0000313" key="2">
    <source>
        <dbReference type="EMBL" id="CAK9113071.1"/>
    </source>
</evidence>
<sequence>MRTFGSRPLREKARAGVGSRVFVVISLRLCAYGCAVAITSYVDPSVEPTELIGDTLRRICKRGLHKGFTRTDILLFFLADTPTLRVFSIVESVLQGGQDWGETESEEEEAGSSTVLEPPAQKAKPAPPIVPVFATQVISVPSKATVETSQIVSVPVPAKPKVRLATTSKGVPQSRATELGVEREVTELSARSVAIHQSKAASSGDLEPIREVIRPTEVLRPTSTPKAIAKVLPKPPPKAAPTAAAEASTTSKSPPPKATPVQLLRPNPFLLPDGVLAYERSQGRAGDSFEELRSYWDFNGLLPGSGVERKFILFPDYHQVLDRGVAESASWMHKIPRDNVVFLRRAKESAERVWGNKGSLLIFVLSHIETSSRNLEGLLRACNGTSEIIEEDLIQALFVTREREGVTGKLATARKISRGFLIPICIVDDNVRVIAEFAKAQEQLNPTIHTAHIKLRRKPSAERAEVVRPFFGRLQ</sequence>
<protein>
    <submittedName>
        <fullName evidence="2">Uncharacterized protein</fullName>
    </submittedName>
</protein>